<keyword evidence="5" id="KW-1185">Reference proteome</keyword>
<evidence type="ECO:0000259" key="3">
    <source>
        <dbReference type="Pfam" id="PF10342"/>
    </source>
</evidence>
<organism evidence="4 5">
    <name type="scientific">Mycena chlorophos</name>
    <name type="common">Agaric fungus</name>
    <name type="synonym">Agaricus chlorophos</name>
    <dbReference type="NCBI Taxonomy" id="658473"/>
    <lineage>
        <taxon>Eukaryota</taxon>
        <taxon>Fungi</taxon>
        <taxon>Dikarya</taxon>
        <taxon>Basidiomycota</taxon>
        <taxon>Agaricomycotina</taxon>
        <taxon>Agaricomycetes</taxon>
        <taxon>Agaricomycetidae</taxon>
        <taxon>Agaricales</taxon>
        <taxon>Marasmiineae</taxon>
        <taxon>Mycenaceae</taxon>
        <taxon>Mycena</taxon>
    </lineage>
</organism>
<gene>
    <name evidence="4" type="ORF">MCHLO_10462</name>
</gene>
<dbReference type="Pfam" id="PF08615">
    <property type="entry name" value="RNase_H2_suC"/>
    <property type="match status" value="1"/>
</dbReference>
<dbReference type="InterPro" id="IPR052982">
    <property type="entry name" value="SRP1/TIP1-like"/>
</dbReference>
<dbReference type="CDD" id="cd09271">
    <property type="entry name" value="RNase_H2-C"/>
    <property type="match status" value="1"/>
</dbReference>
<sequence>MPFHIQHDGPAPISTYFLVEAAPDQVAKPVPPPATQDEMQVDSVEDATLPRRVTDATTRFLATFRGRTMHGLKMALPEGYTGVIFNGGAGSPTAKAGVKPKSKAKPKRAGRATRSATRLDDEDEEMETAEARPLEPAARFSSFVLWTPDIPVDLGRDDYGRSLSEWISLAKEIHRVDERLSSTSPLASCRRRRPSLHNSVRFAPASPPQNMFSSVVLATILASNALLSHADVTPNEPAPGDSFNEGASCTLGWAGDTNSTTNWLNMAIELMTGPNEAMVHLTTVATGQDGTKAGTFSYTCPGVTLNAPVYFYQFTAPGTPDYQWTGRFTIAATNGSSVAAPQTEQSDGTTVHFGTATSAPVNTAAAGGGPAPAANSTHSSLPTSASAGASQSSGTSAAVAVGPLSLDTRMMPVAAALLASVVAGTMLL</sequence>
<dbReference type="EMBL" id="DF848354">
    <property type="protein sequence ID" value="GAT53516.1"/>
    <property type="molecule type" value="Genomic_DNA"/>
</dbReference>
<keyword evidence="1" id="KW-0732">Signal</keyword>
<protein>
    <recommendedName>
        <fullName evidence="3">Yeast cell wall synthesis Kre9/Knh1-like N-terminal domain-containing protein</fullName>
    </recommendedName>
</protein>
<feature type="region of interest" description="Disordered" evidence="2">
    <location>
        <begin position="91"/>
        <end position="131"/>
    </location>
</feature>
<name>A0ABQ0LUA4_MYCCL</name>
<feature type="region of interest" description="Disordered" evidence="2">
    <location>
        <begin position="361"/>
        <end position="392"/>
    </location>
</feature>
<evidence type="ECO:0000256" key="1">
    <source>
        <dbReference type="ARBA" id="ARBA00022729"/>
    </source>
</evidence>
<accession>A0ABQ0LUA4</accession>
<proteinExistence type="predicted"/>
<dbReference type="Gene3D" id="2.40.128.680">
    <property type="match status" value="1"/>
</dbReference>
<dbReference type="Proteomes" id="UP000815677">
    <property type="component" value="Unassembled WGS sequence"/>
</dbReference>
<feature type="compositionally biased region" description="Basic residues" evidence="2">
    <location>
        <begin position="98"/>
        <end position="111"/>
    </location>
</feature>
<dbReference type="PANTHER" id="PTHR40633">
    <property type="entry name" value="MATRIX PROTEIN, PUTATIVE (AFU_ORTHOLOGUE AFUA_8G05410)-RELATED"/>
    <property type="match status" value="1"/>
</dbReference>
<feature type="domain" description="Yeast cell wall synthesis Kre9/Knh1-like N-terminal" evidence="3">
    <location>
        <begin position="237"/>
        <end position="330"/>
    </location>
</feature>
<dbReference type="PANTHER" id="PTHR40633:SF1">
    <property type="entry name" value="GPI ANCHORED SERINE-THREONINE RICH PROTEIN (AFU_ORTHOLOGUE AFUA_1G03630)"/>
    <property type="match status" value="1"/>
</dbReference>
<dbReference type="InterPro" id="IPR013924">
    <property type="entry name" value="RNase_H2_suC"/>
</dbReference>
<evidence type="ECO:0000256" key="2">
    <source>
        <dbReference type="SAM" id="MobiDB-lite"/>
    </source>
</evidence>
<dbReference type="Pfam" id="PF10342">
    <property type="entry name" value="Kre9_KNH"/>
    <property type="match status" value="1"/>
</dbReference>
<reference evidence="4" key="1">
    <citation type="submission" date="2014-09" db="EMBL/GenBank/DDBJ databases">
        <title>Genome sequence of the luminous mushroom Mycena chlorophos for searching fungal bioluminescence genes.</title>
        <authorList>
            <person name="Tanaka Y."/>
            <person name="Kasuga D."/>
            <person name="Oba Y."/>
            <person name="Hase S."/>
            <person name="Sato K."/>
            <person name="Oba Y."/>
            <person name="Sakakibara Y."/>
        </authorList>
    </citation>
    <scope>NUCLEOTIDE SEQUENCE</scope>
</reference>
<evidence type="ECO:0000313" key="4">
    <source>
        <dbReference type="EMBL" id="GAT53516.1"/>
    </source>
</evidence>
<feature type="compositionally biased region" description="Low complexity" evidence="2">
    <location>
        <begin position="383"/>
        <end position="392"/>
    </location>
</feature>
<evidence type="ECO:0000313" key="5">
    <source>
        <dbReference type="Proteomes" id="UP000815677"/>
    </source>
</evidence>
<dbReference type="InterPro" id="IPR018466">
    <property type="entry name" value="Kre9/Knh1-like_N"/>
</dbReference>